<dbReference type="AlphaFoldDB" id="A0A699WLM6"/>
<accession>A0A699WLM6</accession>
<organism evidence="1">
    <name type="scientific">Tanacetum cinerariifolium</name>
    <name type="common">Dalmatian daisy</name>
    <name type="synonym">Chrysanthemum cinerariifolium</name>
    <dbReference type="NCBI Taxonomy" id="118510"/>
    <lineage>
        <taxon>Eukaryota</taxon>
        <taxon>Viridiplantae</taxon>
        <taxon>Streptophyta</taxon>
        <taxon>Embryophyta</taxon>
        <taxon>Tracheophyta</taxon>
        <taxon>Spermatophyta</taxon>
        <taxon>Magnoliopsida</taxon>
        <taxon>eudicotyledons</taxon>
        <taxon>Gunneridae</taxon>
        <taxon>Pentapetalae</taxon>
        <taxon>asterids</taxon>
        <taxon>campanulids</taxon>
        <taxon>Asterales</taxon>
        <taxon>Asteraceae</taxon>
        <taxon>Asteroideae</taxon>
        <taxon>Anthemideae</taxon>
        <taxon>Anthemidinae</taxon>
        <taxon>Tanacetum</taxon>
    </lineage>
</organism>
<name>A0A699WLM6_TANCI</name>
<evidence type="ECO:0000313" key="1">
    <source>
        <dbReference type="EMBL" id="GFD46628.1"/>
    </source>
</evidence>
<dbReference type="EMBL" id="BKCJ011679123">
    <property type="protein sequence ID" value="GFD46628.1"/>
    <property type="molecule type" value="Genomic_DNA"/>
</dbReference>
<feature type="non-terminal residue" evidence="1">
    <location>
        <position position="1"/>
    </location>
</feature>
<sequence>DDVDEEMYDAEDVYIGKSDEEMG</sequence>
<proteinExistence type="predicted"/>
<comment type="caution">
    <text evidence="1">The sequence shown here is derived from an EMBL/GenBank/DDBJ whole genome shotgun (WGS) entry which is preliminary data.</text>
</comment>
<reference evidence="1" key="1">
    <citation type="journal article" date="2019" name="Sci. Rep.">
        <title>Draft genome of Tanacetum cinerariifolium, the natural source of mosquito coil.</title>
        <authorList>
            <person name="Yamashiro T."/>
            <person name="Shiraishi A."/>
            <person name="Satake H."/>
            <person name="Nakayama K."/>
        </authorList>
    </citation>
    <scope>NUCLEOTIDE SEQUENCE</scope>
</reference>
<gene>
    <name evidence="1" type="ORF">Tci_918597</name>
</gene>
<protein>
    <submittedName>
        <fullName evidence="1">Uncharacterized protein</fullName>
    </submittedName>
</protein>